<keyword evidence="2" id="KW-1185">Reference proteome</keyword>
<comment type="caution">
    <text evidence="1">The sequence shown here is derived from an EMBL/GenBank/DDBJ whole genome shotgun (WGS) entry which is preliminary data.</text>
</comment>
<gene>
    <name evidence="1" type="primary">zuo1</name>
    <name evidence="1" type="ORF">H2198_008416</name>
</gene>
<protein>
    <submittedName>
        <fullName evidence="1">Zuotin</fullName>
        <ecNumber evidence="1">4.1.3.4</ecNumber>
    </submittedName>
</protein>
<name>A0ACC2ZX77_9EURO</name>
<sequence>MSTTIEHNGVKVVGPPKDFKPTDSSNPNFRAIASLSPGIMRTIEPVGPAFMAYARRKRLGRTFSEDERIQQQQKVKKVEDESDGDISEPEDPLMLARDPKDWRGQDHYAVLGLSKLRHKATDEQIKRAHRKKVLKHHPDKKAAAGEGDNVDSFFKCIQRAHEILTDPVRRRQFDSVDEAADVEPPTKKEVQAKPGNFYKKWRPVFESEGRFSNKQPVPGLGDDKSTKEEVEEFYDFWYNFDSWRTFEYLDEDVPDDNADRDHKRHIERKNNNARRKRKSEDIARLRKLVDDCLAMDERIARFRKAEKASKNKKRVQAEEEAKKAAEAKAKAKEEEEKRKAEEEAKAKVDKEQGKKAKEAAKNAAKKNKRAVRGSVKDVNYFATGEPSAKDIDDCLNDVDKVIASIDVDELAELVQKLEVAGKDGAKVKEVFTIKTAEMVGTSKLKDSDLKYFK</sequence>
<dbReference type="Proteomes" id="UP001172386">
    <property type="component" value="Unassembled WGS sequence"/>
</dbReference>
<reference evidence="1" key="1">
    <citation type="submission" date="2022-10" db="EMBL/GenBank/DDBJ databases">
        <title>Culturing micro-colonial fungi from biological soil crusts in the Mojave desert and describing Neophaeococcomyces mojavensis, and introducing the new genera and species Taxawa tesnikishii.</title>
        <authorList>
            <person name="Kurbessoian T."/>
            <person name="Stajich J.E."/>
        </authorList>
    </citation>
    <scope>NUCLEOTIDE SEQUENCE</scope>
    <source>
        <strain evidence="1">JES_112</strain>
    </source>
</reference>
<dbReference type="EC" id="4.1.3.4" evidence="1"/>
<keyword evidence="1" id="KW-0456">Lyase</keyword>
<organism evidence="1 2">
    <name type="scientific">Neophaeococcomyces mojaviensis</name>
    <dbReference type="NCBI Taxonomy" id="3383035"/>
    <lineage>
        <taxon>Eukaryota</taxon>
        <taxon>Fungi</taxon>
        <taxon>Dikarya</taxon>
        <taxon>Ascomycota</taxon>
        <taxon>Pezizomycotina</taxon>
        <taxon>Eurotiomycetes</taxon>
        <taxon>Chaetothyriomycetidae</taxon>
        <taxon>Chaetothyriales</taxon>
        <taxon>Chaetothyriales incertae sedis</taxon>
        <taxon>Neophaeococcomyces</taxon>
    </lineage>
</organism>
<evidence type="ECO:0000313" key="2">
    <source>
        <dbReference type="Proteomes" id="UP001172386"/>
    </source>
</evidence>
<proteinExistence type="predicted"/>
<dbReference type="EMBL" id="JAPDRQ010000204">
    <property type="protein sequence ID" value="KAJ9652328.1"/>
    <property type="molecule type" value="Genomic_DNA"/>
</dbReference>
<evidence type="ECO:0000313" key="1">
    <source>
        <dbReference type="EMBL" id="KAJ9652328.1"/>
    </source>
</evidence>
<accession>A0ACC2ZX77</accession>